<dbReference type="InterPro" id="IPR011990">
    <property type="entry name" value="TPR-like_helical_dom_sf"/>
</dbReference>
<dbReference type="Pfam" id="PF07980">
    <property type="entry name" value="SusD_RagB"/>
    <property type="match status" value="1"/>
</dbReference>
<evidence type="ECO:0000256" key="4">
    <source>
        <dbReference type="ARBA" id="ARBA00023136"/>
    </source>
</evidence>
<accession>A0A1H5XMJ7</accession>
<dbReference type="InterPro" id="IPR033985">
    <property type="entry name" value="SusD-like_N"/>
</dbReference>
<comment type="subcellular location">
    <subcellularLocation>
        <location evidence="1">Cell outer membrane</location>
    </subcellularLocation>
</comment>
<dbReference type="GO" id="GO:0009279">
    <property type="term" value="C:cell outer membrane"/>
    <property type="evidence" value="ECO:0007669"/>
    <property type="project" value="UniProtKB-SubCell"/>
</dbReference>
<evidence type="ECO:0000256" key="3">
    <source>
        <dbReference type="ARBA" id="ARBA00022729"/>
    </source>
</evidence>
<dbReference type="Proteomes" id="UP000236735">
    <property type="component" value="Unassembled WGS sequence"/>
</dbReference>
<feature type="domain" description="RagB/SusD" evidence="6">
    <location>
        <begin position="365"/>
        <end position="597"/>
    </location>
</feature>
<keyword evidence="5" id="KW-0998">Cell outer membrane</keyword>
<dbReference type="InterPro" id="IPR012944">
    <property type="entry name" value="SusD_RagB_dom"/>
</dbReference>
<dbReference type="Gene3D" id="1.25.40.390">
    <property type="match status" value="1"/>
</dbReference>
<dbReference type="SUPFAM" id="SSF48452">
    <property type="entry name" value="TPR-like"/>
    <property type="match status" value="1"/>
</dbReference>
<sequence>MAIAMLFAVGLTSCEDFLDSENYTQANSSNYPASAGDLNKELAALYGVMNQFSTTPLETPWFVGYIMSDDANGAGGTGDVEAHAVGHLMANKEDLFDNAWHNIYVGIARANAIIYAVDAFDWTGQEATRNQLLGEAYFMRGLFYLWGVQFWGDIPAYWASAAPDPCPQESAENVIMPHILADFTSAANLMTHGMTTRGDGHATKGAAEGYLARAYMFYEGFYKKAGELANANLADVAFDFEQEGAGASLSKAQVVAFLEDAINNGGYKLIEDFRLLWQYTNEYTIKDYAFVNDLDKAGKVWAGNGNEEEMFQIQYMNAGSWNGTIGMGFVNQVSLYTGLRCDDDGAGTANGDANTLPFGQGWGQGTINANLWDEWSDSDPRKKATILDAQTECEKFVFTTSCSEDAGYYNKKWMPITCSKSTWDDHNTAYTWWGVYRTENTSAANNNKNSFQGDHFADIILLRLADVMLMHSELTGDATQMNKVRARAGLPATTYSWKNIKDERRFELAGEGLRFNDLRRWSGKDGGASCEAALALQKQDGSRVNYTGHWTVMHHGQGVGGSSWAQRYADTDGFVMIPPQQISIVGNPEILKQNPGWGASATGANMSGCPVYD</sequence>
<evidence type="ECO:0000313" key="9">
    <source>
        <dbReference type="Proteomes" id="UP000236735"/>
    </source>
</evidence>
<reference evidence="8 9" key="1">
    <citation type="submission" date="2016-10" db="EMBL/GenBank/DDBJ databases">
        <authorList>
            <person name="de Groot N.N."/>
        </authorList>
    </citation>
    <scope>NUCLEOTIDE SEQUENCE [LARGE SCALE GENOMIC DNA]</scope>
    <source>
        <strain evidence="8 9">AR32</strain>
    </source>
</reference>
<comment type="similarity">
    <text evidence="2">Belongs to the SusD family.</text>
</comment>
<keyword evidence="4" id="KW-0472">Membrane</keyword>
<evidence type="ECO:0000256" key="2">
    <source>
        <dbReference type="ARBA" id="ARBA00006275"/>
    </source>
</evidence>
<feature type="domain" description="SusD-like N-terminal" evidence="7">
    <location>
        <begin position="16"/>
        <end position="216"/>
    </location>
</feature>
<name>A0A1H5XMJ7_XYLRU</name>
<keyword evidence="3" id="KW-0732">Signal</keyword>
<dbReference type="Pfam" id="PF14322">
    <property type="entry name" value="SusD-like_3"/>
    <property type="match status" value="1"/>
</dbReference>
<gene>
    <name evidence="8" type="ORF">SAMN05216354_0034</name>
</gene>
<proteinExistence type="inferred from homology"/>
<dbReference type="AlphaFoldDB" id="A0A1H5XMJ7"/>
<evidence type="ECO:0000259" key="6">
    <source>
        <dbReference type="Pfam" id="PF07980"/>
    </source>
</evidence>
<dbReference type="EMBL" id="FNUV01000010">
    <property type="protein sequence ID" value="SEG12617.1"/>
    <property type="molecule type" value="Genomic_DNA"/>
</dbReference>
<protein>
    <submittedName>
        <fullName evidence="8">Starch-binding associating with outer membrane</fullName>
    </submittedName>
</protein>
<evidence type="ECO:0000256" key="1">
    <source>
        <dbReference type="ARBA" id="ARBA00004442"/>
    </source>
</evidence>
<organism evidence="8 9">
    <name type="scientific">Xylanibacter ruminicola</name>
    <name type="common">Prevotella ruminicola</name>
    <dbReference type="NCBI Taxonomy" id="839"/>
    <lineage>
        <taxon>Bacteria</taxon>
        <taxon>Pseudomonadati</taxon>
        <taxon>Bacteroidota</taxon>
        <taxon>Bacteroidia</taxon>
        <taxon>Bacteroidales</taxon>
        <taxon>Prevotellaceae</taxon>
        <taxon>Xylanibacter</taxon>
    </lineage>
</organism>
<evidence type="ECO:0000259" key="7">
    <source>
        <dbReference type="Pfam" id="PF14322"/>
    </source>
</evidence>
<evidence type="ECO:0000256" key="5">
    <source>
        <dbReference type="ARBA" id="ARBA00023237"/>
    </source>
</evidence>
<evidence type="ECO:0000313" key="8">
    <source>
        <dbReference type="EMBL" id="SEG12617.1"/>
    </source>
</evidence>